<feature type="compositionally biased region" description="Low complexity" evidence="1">
    <location>
        <begin position="72"/>
        <end position="88"/>
    </location>
</feature>
<feature type="region of interest" description="Disordered" evidence="1">
    <location>
        <begin position="124"/>
        <end position="341"/>
    </location>
</feature>
<feature type="compositionally biased region" description="Gly residues" evidence="1">
    <location>
        <begin position="292"/>
        <end position="302"/>
    </location>
</feature>
<evidence type="ECO:0008006" key="4">
    <source>
        <dbReference type="Google" id="ProtNLM"/>
    </source>
</evidence>
<dbReference type="Proteomes" id="UP000269721">
    <property type="component" value="Unassembled WGS sequence"/>
</dbReference>
<feature type="compositionally biased region" description="Polar residues" evidence="1">
    <location>
        <begin position="322"/>
        <end position="341"/>
    </location>
</feature>
<dbReference type="EMBL" id="KZ996617">
    <property type="protein sequence ID" value="RKO88591.1"/>
    <property type="molecule type" value="Genomic_DNA"/>
</dbReference>
<feature type="non-terminal residue" evidence="2">
    <location>
        <position position="1"/>
    </location>
</feature>
<evidence type="ECO:0000313" key="3">
    <source>
        <dbReference type="Proteomes" id="UP000269721"/>
    </source>
</evidence>
<proteinExistence type="predicted"/>
<accession>A0A4P9W7W7</accession>
<gene>
    <name evidence="2" type="ORF">BDK51DRAFT_37053</name>
</gene>
<protein>
    <recommendedName>
        <fullName evidence="4">ENTH domain-containing protein</fullName>
    </recommendedName>
</protein>
<feature type="compositionally biased region" description="Low complexity" evidence="1">
    <location>
        <begin position="363"/>
        <end position="383"/>
    </location>
</feature>
<evidence type="ECO:0000256" key="1">
    <source>
        <dbReference type="SAM" id="MobiDB-lite"/>
    </source>
</evidence>
<feature type="compositionally biased region" description="Polar residues" evidence="1">
    <location>
        <begin position="174"/>
        <end position="187"/>
    </location>
</feature>
<feature type="region of interest" description="Disordered" evidence="1">
    <location>
        <begin position="69"/>
        <end position="101"/>
    </location>
</feature>
<organism evidence="2 3">
    <name type="scientific">Blyttiomyces helicus</name>
    <dbReference type="NCBI Taxonomy" id="388810"/>
    <lineage>
        <taxon>Eukaryota</taxon>
        <taxon>Fungi</taxon>
        <taxon>Fungi incertae sedis</taxon>
        <taxon>Chytridiomycota</taxon>
        <taxon>Chytridiomycota incertae sedis</taxon>
        <taxon>Chytridiomycetes</taxon>
        <taxon>Chytridiomycetes incertae sedis</taxon>
        <taxon>Blyttiomyces</taxon>
    </lineage>
</organism>
<feature type="compositionally biased region" description="Gly residues" evidence="1">
    <location>
        <begin position="464"/>
        <end position="474"/>
    </location>
</feature>
<name>A0A4P9W7W7_9FUNG</name>
<sequence>WGAKDREGAAGSEFDNEDRAGYEAEEDLQKALELSEREALERRRRTEAAPVSAPTADLVDFFSSTAEEEAAARQAQQQQQFFQSQAPQYDPFGGLIASPDPFAQQMALQQQQQQLAFQQQQQALQQQQFQQQQFQQQQALQQSANNPFGLPPPPAQPVQQANPFGGLDGDLKATGQSSLPTSSSGTFNPFGGQQQQQQPQPTGDPFSALASSRGPVSAHNTGGSFGAFGGSGSQPVSVHNTGPSPLSLHNTGPSPLSLHHTGPSPLALHRTGPSPLAVHNTGPSPLAFHNTGGFGSSGGFGGQSSLPSHRTGGAFPSGTGGNSTPFGTSTPASSSTQDLLSLSGSGTAFQQRPAQNGIDLLSGTANPFGTPTAPATGSGSSSARFQWDSPRPAQPTLAQLGTQQPVQPFGGQPFGQQQQQQPQQPFGQQQQQPFGQPQQPFGQPQQPFGQPQPPFGQAQPTQFGGVGNGGNSFF</sequence>
<feature type="compositionally biased region" description="Basic and acidic residues" evidence="1">
    <location>
        <begin position="17"/>
        <end position="28"/>
    </location>
</feature>
<feature type="compositionally biased region" description="Low complexity" evidence="1">
    <location>
        <begin position="124"/>
        <end position="148"/>
    </location>
</feature>
<evidence type="ECO:0000313" key="2">
    <source>
        <dbReference type="EMBL" id="RKO88591.1"/>
    </source>
</evidence>
<feature type="region of interest" description="Disordered" evidence="1">
    <location>
        <begin position="1"/>
        <end position="28"/>
    </location>
</feature>
<dbReference type="AlphaFoldDB" id="A0A4P9W7W7"/>
<feature type="region of interest" description="Disordered" evidence="1">
    <location>
        <begin position="358"/>
        <end position="474"/>
    </location>
</feature>
<feature type="compositionally biased region" description="Gly residues" evidence="1">
    <location>
        <begin position="223"/>
        <end position="232"/>
    </location>
</feature>
<feature type="compositionally biased region" description="Low complexity" evidence="1">
    <location>
        <begin position="403"/>
        <end position="463"/>
    </location>
</feature>
<feature type="compositionally biased region" description="Polar residues" evidence="1">
    <location>
        <begin position="234"/>
        <end position="254"/>
    </location>
</feature>
<keyword evidence="3" id="KW-1185">Reference proteome</keyword>
<reference evidence="3" key="1">
    <citation type="journal article" date="2018" name="Nat. Microbiol.">
        <title>Leveraging single-cell genomics to expand the fungal tree of life.</title>
        <authorList>
            <person name="Ahrendt S.R."/>
            <person name="Quandt C.A."/>
            <person name="Ciobanu D."/>
            <person name="Clum A."/>
            <person name="Salamov A."/>
            <person name="Andreopoulos B."/>
            <person name="Cheng J.F."/>
            <person name="Woyke T."/>
            <person name="Pelin A."/>
            <person name="Henrissat B."/>
            <person name="Reynolds N.K."/>
            <person name="Benny G.L."/>
            <person name="Smith M.E."/>
            <person name="James T.Y."/>
            <person name="Grigoriev I.V."/>
        </authorList>
    </citation>
    <scope>NUCLEOTIDE SEQUENCE [LARGE SCALE GENOMIC DNA]</scope>
</reference>